<dbReference type="InterPro" id="IPR015410">
    <property type="entry name" value="DUF1985"/>
</dbReference>
<name>A0AAE0CT59_9ROSI</name>
<comment type="caution">
    <text evidence="2">The sequence shown here is derived from an EMBL/GenBank/DDBJ whole genome shotgun (WGS) entry which is preliminary data.</text>
</comment>
<dbReference type="AlphaFoldDB" id="A0AAE0CT59"/>
<protein>
    <recommendedName>
        <fullName evidence="1">DUF1985 domain-containing protein</fullName>
    </recommendedName>
</protein>
<sequence>MWFAVGGKTFRFSIEEFCLITGLECGHDPPLVVKEKKDGNGSFRSSMLNGEVRFNNKTIEAIFKTASSDSDEDMVKLALLYFLETVLFGKDQKVFIRAHHVELLEDLDTFNKYQWDRKCYETTLNSLQRDLRKMVEDYHITSKNTISGKKRKRQTNKENDGIRQYVLHGFPYAFQIWACEAIPTIGVQIANKSDALLPRIVN</sequence>
<dbReference type="Proteomes" id="UP001280121">
    <property type="component" value="Unassembled WGS sequence"/>
</dbReference>
<dbReference type="PANTHER" id="PTHR48449:SF1">
    <property type="entry name" value="DUF1985 DOMAIN-CONTAINING PROTEIN"/>
    <property type="match status" value="1"/>
</dbReference>
<dbReference type="PANTHER" id="PTHR48449">
    <property type="entry name" value="DUF1985 DOMAIN-CONTAINING PROTEIN"/>
    <property type="match status" value="1"/>
</dbReference>
<keyword evidence="3" id="KW-1185">Reference proteome</keyword>
<accession>A0AAE0CT59</accession>
<dbReference type="Pfam" id="PF09331">
    <property type="entry name" value="DUF1985"/>
    <property type="match status" value="1"/>
</dbReference>
<evidence type="ECO:0000259" key="1">
    <source>
        <dbReference type="Pfam" id="PF09331"/>
    </source>
</evidence>
<gene>
    <name evidence="2" type="ORF">Ddye_001106</name>
</gene>
<evidence type="ECO:0000313" key="3">
    <source>
        <dbReference type="Proteomes" id="UP001280121"/>
    </source>
</evidence>
<proteinExistence type="predicted"/>
<organism evidence="2 3">
    <name type="scientific">Dipteronia dyeriana</name>
    <dbReference type="NCBI Taxonomy" id="168575"/>
    <lineage>
        <taxon>Eukaryota</taxon>
        <taxon>Viridiplantae</taxon>
        <taxon>Streptophyta</taxon>
        <taxon>Embryophyta</taxon>
        <taxon>Tracheophyta</taxon>
        <taxon>Spermatophyta</taxon>
        <taxon>Magnoliopsida</taxon>
        <taxon>eudicotyledons</taxon>
        <taxon>Gunneridae</taxon>
        <taxon>Pentapetalae</taxon>
        <taxon>rosids</taxon>
        <taxon>malvids</taxon>
        <taxon>Sapindales</taxon>
        <taxon>Sapindaceae</taxon>
        <taxon>Hippocastanoideae</taxon>
        <taxon>Acereae</taxon>
        <taxon>Dipteronia</taxon>
    </lineage>
</organism>
<reference evidence="2" key="1">
    <citation type="journal article" date="2023" name="Plant J.">
        <title>Genome sequences and population genomics provide insights into the demographic history, inbreeding, and mutation load of two 'living fossil' tree species of Dipteronia.</title>
        <authorList>
            <person name="Feng Y."/>
            <person name="Comes H.P."/>
            <person name="Chen J."/>
            <person name="Zhu S."/>
            <person name="Lu R."/>
            <person name="Zhang X."/>
            <person name="Li P."/>
            <person name="Qiu J."/>
            <person name="Olsen K.M."/>
            <person name="Qiu Y."/>
        </authorList>
    </citation>
    <scope>NUCLEOTIDE SEQUENCE</scope>
    <source>
        <strain evidence="2">KIB01</strain>
    </source>
</reference>
<dbReference type="EMBL" id="JANJYI010000001">
    <property type="protein sequence ID" value="KAK2662532.1"/>
    <property type="molecule type" value="Genomic_DNA"/>
</dbReference>
<evidence type="ECO:0000313" key="2">
    <source>
        <dbReference type="EMBL" id="KAK2662532.1"/>
    </source>
</evidence>
<feature type="domain" description="DUF1985" evidence="1">
    <location>
        <begin position="1"/>
        <end position="125"/>
    </location>
</feature>